<dbReference type="Proteomes" id="UP000254764">
    <property type="component" value="Unassembled WGS sequence"/>
</dbReference>
<sequence length="102" mass="11589">MSDAKTTNDHQRIKAWVEKRKGRPAKVDAAGGGSGILRTDFGEPEKGLSEIEWDEFFAIFEKSKLSFLYQNETSGGKTSRFNKFISRQDQRLPARWITTPPP</sequence>
<evidence type="ECO:0000313" key="3">
    <source>
        <dbReference type="Proteomes" id="UP000254764"/>
    </source>
</evidence>
<evidence type="ECO:0000256" key="1">
    <source>
        <dbReference type="SAM" id="MobiDB-lite"/>
    </source>
</evidence>
<reference evidence="3" key="1">
    <citation type="submission" date="2018-07" db="EMBL/GenBank/DDBJ databases">
        <authorList>
            <person name="Peiro R."/>
            <person name="Begona"/>
            <person name="Cbmso G."/>
            <person name="Lopez M."/>
            <person name="Gonzalez S."/>
        </authorList>
    </citation>
    <scope>NUCLEOTIDE SEQUENCE [LARGE SCALE GENOMIC DNA]</scope>
</reference>
<dbReference type="OrthoDB" id="9808866at2"/>
<feature type="region of interest" description="Disordered" evidence="1">
    <location>
        <begin position="19"/>
        <end position="41"/>
    </location>
</feature>
<name>A0A376AF26_9HYPH</name>
<dbReference type="EMBL" id="UEYP01000021">
    <property type="protein sequence ID" value="SSC66083.1"/>
    <property type="molecule type" value="Genomic_DNA"/>
</dbReference>
<evidence type="ECO:0000313" key="2">
    <source>
        <dbReference type="EMBL" id="SSC66083.1"/>
    </source>
</evidence>
<proteinExistence type="predicted"/>
<keyword evidence="3" id="KW-1185">Reference proteome</keyword>
<evidence type="ECO:0008006" key="4">
    <source>
        <dbReference type="Google" id="ProtNLM"/>
    </source>
</evidence>
<accession>A0A376AF26</accession>
<dbReference type="RefSeq" id="WP_115672510.1">
    <property type="nucleotide sequence ID" value="NZ_UEYP01000021.1"/>
</dbReference>
<protein>
    <recommendedName>
        <fullName evidence="4">1,4-alpha-glucan branching enzyme</fullName>
    </recommendedName>
</protein>
<organism evidence="2 3">
    <name type="scientific">Ciceribacter selenitireducens ATCC BAA-1503</name>
    <dbReference type="NCBI Taxonomy" id="1336235"/>
    <lineage>
        <taxon>Bacteria</taxon>
        <taxon>Pseudomonadati</taxon>
        <taxon>Pseudomonadota</taxon>
        <taxon>Alphaproteobacteria</taxon>
        <taxon>Hyphomicrobiales</taxon>
        <taxon>Rhizobiaceae</taxon>
        <taxon>Ciceribacter</taxon>
    </lineage>
</organism>
<dbReference type="AlphaFoldDB" id="A0A376AF26"/>
<gene>
    <name evidence="2" type="ORF">RHIZ70_1791</name>
</gene>